<evidence type="ECO:0000313" key="9">
    <source>
        <dbReference type="Proteomes" id="UP000824469"/>
    </source>
</evidence>
<evidence type="ECO:0000256" key="6">
    <source>
        <dbReference type="ARBA" id="ARBA00023136"/>
    </source>
</evidence>
<comment type="caution">
    <text evidence="8">The sequence shown here is derived from an EMBL/GenBank/DDBJ whole genome shotgun (WGS) entry which is preliminary data.</text>
</comment>
<gene>
    <name evidence="8" type="ORF">KI387_023311</name>
</gene>
<dbReference type="Proteomes" id="UP000824469">
    <property type="component" value="Unassembled WGS sequence"/>
</dbReference>
<feature type="transmembrane region" description="Helical" evidence="7">
    <location>
        <begin position="139"/>
        <end position="165"/>
    </location>
</feature>
<sequence>LWRPTKEISCIGSSRSIMSSQKALLRNARIFSRCNFTSLSVTRPIGFNLISSPASITYGAVYRSSKNRFIICATSKPVNAQANADDSWPLKKRDTFQTVGDIFNAFYRFSRPHTVIGTVIGIVSVSLLAVQSLSDISPAFWIGLSQAVIPALFMNIYIVGLNQLYDIGIDKINKPYLPLASGEYSLRTGVAIVTAFAFMSLGFGVMIGSVPLLWALSVSLVLGTAYSTDLPFLRWKRSAVAAASCILCVRAIVVQLAFYLHMQSFVYRRPAILTKPLIFATTFMCFFSVVIALFKDIPDVDGDKIFGIQSFSVRLGQERVFWLCVYLLQAAYGVAIIMGGVSSLMWSKLVMVQGIL</sequence>
<dbReference type="GO" id="GO:0004659">
    <property type="term" value="F:prenyltransferase activity"/>
    <property type="evidence" value="ECO:0007669"/>
    <property type="project" value="InterPro"/>
</dbReference>
<dbReference type="EMBL" id="JAHRHJ020000005">
    <property type="protein sequence ID" value="KAH9314684.1"/>
    <property type="molecule type" value="Genomic_DNA"/>
</dbReference>
<keyword evidence="9" id="KW-1185">Reference proteome</keyword>
<evidence type="ECO:0000256" key="2">
    <source>
        <dbReference type="ARBA" id="ARBA00005985"/>
    </source>
</evidence>
<keyword evidence="3" id="KW-0808">Transferase</keyword>
<dbReference type="InterPro" id="IPR000537">
    <property type="entry name" value="UbiA_prenyltransferase"/>
</dbReference>
<dbReference type="GO" id="GO:0016020">
    <property type="term" value="C:membrane"/>
    <property type="evidence" value="ECO:0007669"/>
    <property type="project" value="UniProtKB-SubCell"/>
</dbReference>
<dbReference type="OMA" id="IVQLGFF"/>
<name>A0AA38G4E3_TAXCH</name>
<reference evidence="8 9" key="1">
    <citation type="journal article" date="2021" name="Nat. Plants">
        <title>The Taxus genome provides insights into paclitaxel biosynthesis.</title>
        <authorList>
            <person name="Xiong X."/>
            <person name="Gou J."/>
            <person name="Liao Q."/>
            <person name="Li Y."/>
            <person name="Zhou Q."/>
            <person name="Bi G."/>
            <person name="Li C."/>
            <person name="Du R."/>
            <person name="Wang X."/>
            <person name="Sun T."/>
            <person name="Guo L."/>
            <person name="Liang H."/>
            <person name="Lu P."/>
            <person name="Wu Y."/>
            <person name="Zhang Z."/>
            <person name="Ro D.K."/>
            <person name="Shang Y."/>
            <person name="Huang S."/>
            <person name="Yan J."/>
        </authorList>
    </citation>
    <scope>NUCLEOTIDE SEQUENCE [LARGE SCALE GENOMIC DNA]</scope>
    <source>
        <strain evidence="8">Ta-2019</strain>
    </source>
</reference>
<dbReference type="PANTHER" id="PTHR43009">
    <property type="entry name" value="HOMOGENTISATE SOLANESYLTRANSFERASE, CHLOROPLASTIC"/>
    <property type="match status" value="1"/>
</dbReference>
<evidence type="ECO:0008006" key="10">
    <source>
        <dbReference type="Google" id="ProtNLM"/>
    </source>
</evidence>
<feature type="transmembrane region" description="Helical" evidence="7">
    <location>
        <begin position="186"/>
        <end position="207"/>
    </location>
</feature>
<accession>A0AA38G4E3</accession>
<feature type="transmembrane region" description="Helical" evidence="7">
    <location>
        <begin position="320"/>
        <end position="346"/>
    </location>
</feature>
<feature type="transmembrane region" description="Helical" evidence="7">
    <location>
        <begin position="272"/>
        <end position="294"/>
    </location>
</feature>
<dbReference type="InterPro" id="IPR044502">
    <property type="entry name" value="AtHST-like"/>
</dbReference>
<evidence type="ECO:0000256" key="7">
    <source>
        <dbReference type="SAM" id="Phobius"/>
    </source>
</evidence>
<feature type="transmembrane region" description="Helical" evidence="7">
    <location>
        <begin position="240"/>
        <end position="260"/>
    </location>
</feature>
<keyword evidence="6 7" id="KW-0472">Membrane</keyword>
<comment type="subcellular location">
    <subcellularLocation>
        <location evidence="1">Membrane</location>
        <topology evidence="1">Multi-pass membrane protein</topology>
    </subcellularLocation>
</comment>
<evidence type="ECO:0000256" key="1">
    <source>
        <dbReference type="ARBA" id="ARBA00004141"/>
    </source>
</evidence>
<protein>
    <recommendedName>
        <fullName evidence="10">Homogentisate phytyltransferase</fullName>
    </recommendedName>
</protein>
<comment type="similarity">
    <text evidence="2">Belongs to the UbiA prenyltransferase family.</text>
</comment>
<dbReference type="Pfam" id="PF01040">
    <property type="entry name" value="UbiA"/>
    <property type="match status" value="1"/>
</dbReference>
<feature type="transmembrane region" description="Helical" evidence="7">
    <location>
        <begin position="114"/>
        <end position="133"/>
    </location>
</feature>
<evidence type="ECO:0000256" key="3">
    <source>
        <dbReference type="ARBA" id="ARBA00022679"/>
    </source>
</evidence>
<dbReference type="Gene3D" id="1.10.357.140">
    <property type="entry name" value="UbiA prenyltransferase"/>
    <property type="match status" value="1"/>
</dbReference>
<feature type="non-terminal residue" evidence="8">
    <location>
        <position position="1"/>
    </location>
</feature>
<dbReference type="NCBIfam" id="NF009525">
    <property type="entry name" value="PRK12887.1"/>
    <property type="match status" value="1"/>
</dbReference>
<proteinExistence type="inferred from homology"/>
<keyword evidence="5 7" id="KW-1133">Transmembrane helix</keyword>
<keyword evidence="4 7" id="KW-0812">Transmembrane</keyword>
<organism evidence="8 9">
    <name type="scientific">Taxus chinensis</name>
    <name type="common">Chinese yew</name>
    <name type="synonym">Taxus wallichiana var. chinensis</name>
    <dbReference type="NCBI Taxonomy" id="29808"/>
    <lineage>
        <taxon>Eukaryota</taxon>
        <taxon>Viridiplantae</taxon>
        <taxon>Streptophyta</taxon>
        <taxon>Embryophyta</taxon>
        <taxon>Tracheophyta</taxon>
        <taxon>Spermatophyta</taxon>
        <taxon>Pinopsida</taxon>
        <taxon>Pinidae</taxon>
        <taxon>Conifers II</taxon>
        <taxon>Cupressales</taxon>
        <taxon>Taxaceae</taxon>
        <taxon>Taxus</taxon>
    </lineage>
</organism>
<dbReference type="InterPro" id="IPR044878">
    <property type="entry name" value="UbiA_sf"/>
</dbReference>
<evidence type="ECO:0000256" key="5">
    <source>
        <dbReference type="ARBA" id="ARBA00022989"/>
    </source>
</evidence>
<dbReference type="FunFam" id="1.10.357.140:FF:000011">
    <property type="entry name" value="Homogentisate phytyltransferase 1"/>
    <property type="match status" value="1"/>
</dbReference>
<evidence type="ECO:0000313" key="8">
    <source>
        <dbReference type="EMBL" id="KAH9314684.1"/>
    </source>
</evidence>
<dbReference type="PANTHER" id="PTHR43009:SF7">
    <property type="entry name" value="HOMOGENTISATE GERANYLGERANYLTRANSFERASE, CHLOROPLASTIC"/>
    <property type="match status" value="1"/>
</dbReference>
<evidence type="ECO:0000256" key="4">
    <source>
        <dbReference type="ARBA" id="ARBA00022692"/>
    </source>
</evidence>
<dbReference type="CDD" id="cd13960">
    <property type="entry name" value="PT_UbiA_HPT1"/>
    <property type="match status" value="1"/>
</dbReference>
<dbReference type="AlphaFoldDB" id="A0AA38G4E3"/>